<dbReference type="Gene3D" id="3.40.50.300">
    <property type="entry name" value="P-loop containing nucleotide triphosphate hydrolases"/>
    <property type="match status" value="1"/>
</dbReference>
<dbReference type="InterPro" id="IPR027417">
    <property type="entry name" value="P-loop_NTPase"/>
</dbReference>
<evidence type="ECO:0000313" key="2">
    <source>
        <dbReference type="EMBL" id="SVE28183.1"/>
    </source>
</evidence>
<dbReference type="Pfam" id="PF03205">
    <property type="entry name" value="MobB"/>
    <property type="match status" value="1"/>
</dbReference>
<gene>
    <name evidence="2" type="ORF">METZ01_LOCUS481037</name>
</gene>
<dbReference type="NCBIfam" id="TIGR00176">
    <property type="entry name" value="mobB"/>
    <property type="match status" value="1"/>
</dbReference>
<evidence type="ECO:0000259" key="1">
    <source>
        <dbReference type="Pfam" id="PF03205"/>
    </source>
</evidence>
<proteinExistence type="predicted"/>
<organism evidence="2">
    <name type="scientific">marine metagenome</name>
    <dbReference type="NCBI Taxonomy" id="408172"/>
    <lineage>
        <taxon>unclassified sequences</taxon>
        <taxon>metagenomes</taxon>
        <taxon>ecological metagenomes</taxon>
    </lineage>
</organism>
<dbReference type="InterPro" id="IPR004435">
    <property type="entry name" value="MobB_dom"/>
</dbReference>
<dbReference type="AlphaFoldDB" id="A0A383C7Z9"/>
<accession>A0A383C7Z9</accession>
<protein>
    <recommendedName>
        <fullName evidence="1">Molybdopterin-guanine dinucleotide biosynthesis protein B (MobB) domain-containing protein</fullName>
    </recommendedName>
</protein>
<dbReference type="SUPFAM" id="SSF52540">
    <property type="entry name" value="P-loop containing nucleoside triphosphate hydrolases"/>
    <property type="match status" value="1"/>
</dbReference>
<dbReference type="PANTHER" id="PTHR40072:SF1">
    <property type="entry name" value="MOLYBDOPTERIN-GUANINE DINUCLEOTIDE BIOSYNTHESIS ADAPTER PROTEIN"/>
    <property type="match status" value="1"/>
</dbReference>
<feature type="domain" description="Molybdopterin-guanine dinucleotide biosynthesis protein B (MobB)" evidence="1">
    <location>
        <begin position="3"/>
        <end position="128"/>
    </location>
</feature>
<dbReference type="InterPro" id="IPR052539">
    <property type="entry name" value="MGD_biosynthesis_adapter"/>
</dbReference>
<feature type="non-terminal residue" evidence="2">
    <location>
        <position position="130"/>
    </location>
</feature>
<reference evidence="2" key="1">
    <citation type="submission" date="2018-05" db="EMBL/GenBank/DDBJ databases">
        <authorList>
            <person name="Lanie J.A."/>
            <person name="Ng W.-L."/>
            <person name="Kazmierczak K.M."/>
            <person name="Andrzejewski T.M."/>
            <person name="Davidsen T.M."/>
            <person name="Wayne K.J."/>
            <person name="Tettelin H."/>
            <person name="Glass J.I."/>
            <person name="Rusch D."/>
            <person name="Podicherti R."/>
            <person name="Tsui H.-C.T."/>
            <person name="Winkler M.E."/>
        </authorList>
    </citation>
    <scope>NUCLEOTIDE SEQUENCE</scope>
</reference>
<sequence length="130" mass="14595">MKIMGIAGYSGSGKTTLVVRLIPELRRRGLTVSTVKHTHHNVAIDEKDSASRRLRDVGADEVMVRAADHWALMHEHRDDPEPSLDSLAAMMNPVDILLVEGFKQHDHAKIEVHRQATRKPLLWPDDPAIV</sequence>
<name>A0A383C7Z9_9ZZZZ</name>
<dbReference type="EMBL" id="UINC01206519">
    <property type="protein sequence ID" value="SVE28183.1"/>
    <property type="molecule type" value="Genomic_DNA"/>
</dbReference>
<dbReference type="GO" id="GO:0005525">
    <property type="term" value="F:GTP binding"/>
    <property type="evidence" value="ECO:0007669"/>
    <property type="project" value="InterPro"/>
</dbReference>
<dbReference type="CDD" id="cd03116">
    <property type="entry name" value="MobB"/>
    <property type="match status" value="1"/>
</dbReference>
<dbReference type="PANTHER" id="PTHR40072">
    <property type="entry name" value="MOLYBDOPTERIN-GUANINE DINUCLEOTIDE BIOSYNTHESIS ADAPTER PROTEIN-RELATED"/>
    <property type="match status" value="1"/>
</dbReference>
<dbReference type="GO" id="GO:0006777">
    <property type="term" value="P:Mo-molybdopterin cofactor biosynthetic process"/>
    <property type="evidence" value="ECO:0007669"/>
    <property type="project" value="InterPro"/>
</dbReference>